<sequence length="154" mass="16876">MPSFLLNGQHISHEEDSDMPLMWYLRDIAGLTGTKYGCGVGQCSACTVHVNDMNMQSCQVRLGDIEDGAKVTTIEGLARGDMEHKLQKAWGDYNVPQCGYCQAGQIMTAAALLEQNANPSEQEIDEAMWGNICRCGTYQRIKQAIKAVVDGEVS</sequence>
<feature type="domain" description="2Fe-2S ferredoxin-type" evidence="6">
    <location>
        <begin position="1"/>
        <end position="77"/>
    </location>
</feature>
<gene>
    <name evidence="7" type="ORF">QGN29_10060</name>
</gene>
<dbReference type="Gene3D" id="3.10.20.30">
    <property type="match status" value="1"/>
</dbReference>
<protein>
    <submittedName>
        <fullName evidence="7">(2Fe-2S)-binding protein</fullName>
    </submittedName>
</protein>
<dbReference type="PANTHER" id="PTHR44379:SF2">
    <property type="entry name" value="BLR6218 PROTEIN"/>
    <property type="match status" value="1"/>
</dbReference>
<dbReference type="InterPro" id="IPR012675">
    <property type="entry name" value="Beta-grasp_dom_sf"/>
</dbReference>
<dbReference type="InterPro" id="IPR002888">
    <property type="entry name" value="2Fe-2S-bd"/>
</dbReference>
<keyword evidence="8" id="KW-1185">Reference proteome</keyword>
<accession>A0AA52H9P2</accession>
<evidence type="ECO:0000256" key="5">
    <source>
        <dbReference type="ARBA" id="ARBA00023014"/>
    </source>
</evidence>
<dbReference type="PROSITE" id="PS51085">
    <property type="entry name" value="2FE2S_FER_2"/>
    <property type="match status" value="1"/>
</dbReference>
<evidence type="ECO:0000256" key="1">
    <source>
        <dbReference type="ARBA" id="ARBA00022714"/>
    </source>
</evidence>
<evidence type="ECO:0000313" key="8">
    <source>
        <dbReference type="Proteomes" id="UP001268683"/>
    </source>
</evidence>
<dbReference type="GO" id="GO:0046872">
    <property type="term" value="F:metal ion binding"/>
    <property type="evidence" value="ECO:0007669"/>
    <property type="project" value="UniProtKB-KW"/>
</dbReference>
<dbReference type="SUPFAM" id="SSF54292">
    <property type="entry name" value="2Fe-2S ferredoxin-like"/>
    <property type="match status" value="1"/>
</dbReference>
<dbReference type="Proteomes" id="UP001268683">
    <property type="component" value="Chromosome"/>
</dbReference>
<evidence type="ECO:0000256" key="4">
    <source>
        <dbReference type="ARBA" id="ARBA00023004"/>
    </source>
</evidence>
<dbReference type="InterPro" id="IPR051452">
    <property type="entry name" value="Diverse_Oxidoreductases"/>
</dbReference>
<reference evidence="7" key="1">
    <citation type="submission" date="2023-04" db="EMBL/GenBank/DDBJ databases">
        <title>Complete genome sequence of Temperatibacter marinus.</title>
        <authorList>
            <person name="Rong J.-C."/>
            <person name="Yi M.-L."/>
            <person name="Zhao Q."/>
        </authorList>
    </citation>
    <scope>NUCLEOTIDE SEQUENCE</scope>
    <source>
        <strain evidence="7">NBRC 110045</strain>
    </source>
</reference>
<dbReference type="Pfam" id="PF01799">
    <property type="entry name" value="Fer2_2"/>
    <property type="match status" value="1"/>
</dbReference>
<dbReference type="GO" id="GO:0051537">
    <property type="term" value="F:2 iron, 2 sulfur cluster binding"/>
    <property type="evidence" value="ECO:0007669"/>
    <property type="project" value="UniProtKB-KW"/>
</dbReference>
<organism evidence="7 8">
    <name type="scientific">Temperatibacter marinus</name>
    <dbReference type="NCBI Taxonomy" id="1456591"/>
    <lineage>
        <taxon>Bacteria</taxon>
        <taxon>Pseudomonadati</taxon>
        <taxon>Pseudomonadota</taxon>
        <taxon>Alphaproteobacteria</taxon>
        <taxon>Kordiimonadales</taxon>
        <taxon>Temperatibacteraceae</taxon>
        <taxon>Temperatibacter</taxon>
    </lineage>
</organism>
<evidence type="ECO:0000313" key="7">
    <source>
        <dbReference type="EMBL" id="WND01895.1"/>
    </source>
</evidence>
<dbReference type="InterPro" id="IPR036884">
    <property type="entry name" value="2Fe-2S-bd_dom_sf"/>
</dbReference>
<keyword evidence="1" id="KW-0001">2Fe-2S</keyword>
<keyword evidence="3" id="KW-0560">Oxidoreductase</keyword>
<keyword evidence="4" id="KW-0408">Iron</keyword>
<dbReference type="RefSeq" id="WP_310797725.1">
    <property type="nucleotide sequence ID" value="NZ_CP123872.1"/>
</dbReference>
<dbReference type="GO" id="GO:0016491">
    <property type="term" value="F:oxidoreductase activity"/>
    <property type="evidence" value="ECO:0007669"/>
    <property type="project" value="UniProtKB-KW"/>
</dbReference>
<keyword evidence="2" id="KW-0479">Metal-binding</keyword>
<dbReference type="PROSITE" id="PS00197">
    <property type="entry name" value="2FE2S_FER_1"/>
    <property type="match status" value="1"/>
</dbReference>
<dbReference type="EMBL" id="CP123872">
    <property type="protein sequence ID" value="WND01895.1"/>
    <property type="molecule type" value="Genomic_DNA"/>
</dbReference>
<evidence type="ECO:0000256" key="3">
    <source>
        <dbReference type="ARBA" id="ARBA00023002"/>
    </source>
</evidence>
<dbReference type="CDD" id="cd00207">
    <property type="entry name" value="fer2"/>
    <property type="match status" value="1"/>
</dbReference>
<dbReference type="InterPro" id="IPR001041">
    <property type="entry name" value="2Fe-2S_ferredoxin-type"/>
</dbReference>
<dbReference type="InterPro" id="IPR006058">
    <property type="entry name" value="2Fe2S_fd_BS"/>
</dbReference>
<dbReference type="AlphaFoldDB" id="A0AA52H9P2"/>
<evidence type="ECO:0000256" key="2">
    <source>
        <dbReference type="ARBA" id="ARBA00022723"/>
    </source>
</evidence>
<dbReference type="KEGG" id="tmk:QGN29_10060"/>
<name>A0AA52H9P2_9PROT</name>
<evidence type="ECO:0000259" key="6">
    <source>
        <dbReference type="PROSITE" id="PS51085"/>
    </source>
</evidence>
<dbReference type="PANTHER" id="PTHR44379">
    <property type="entry name" value="OXIDOREDUCTASE WITH IRON-SULFUR SUBUNIT"/>
    <property type="match status" value="1"/>
</dbReference>
<dbReference type="SUPFAM" id="SSF47741">
    <property type="entry name" value="CO dehydrogenase ISP C-domain like"/>
    <property type="match status" value="1"/>
</dbReference>
<dbReference type="InterPro" id="IPR036010">
    <property type="entry name" value="2Fe-2S_ferredoxin-like_sf"/>
</dbReference>
<dbReference type="Pfam" id="PF00111">
    <property type="entry name" value="Fer2"/>
    <property type="match status" value="1"/>
</dbReference>
<proteinExistence type="predicted"/>
<dbReference type="Gene3D" id="1.10.150.120">
    <property type="entry name" value="[2Fe-2S]-binding domain"/>
    <property type="match status" value="1"/>
</dbReference>
<keyword evidence="5" id="KW-0411">Iron-sulfur</keyword>